<evidence type="ECO:0000313" key="4">
    <source>
        <dbReference type="EMBL" id="EGO23939.1"/>
    </source>
</evidence>
<dbReference type="PANTHER" id="PTHR23325:SF1">
    <property type="entry name" value="SERUM RESPONSE FACTOR-BINDING PROTEIN 1"/>
    <property type="match status" value="1"/>
</dbReference>
<keyword evidence="1" id="KW-0175">Coiled coil</keyword>
<feature type="compositionally biased region" description="Acidic residues" evidence="2">
    <location>
        <begin position="177"/>
        <end position="195"/>
    </location>
</feature>
<protein>
    <recommendedName>
        <fullName evidence="3">Bud22 domain-containing protein</fullName>
    </recommendedName>
</protein>
<dbReference type="RefSeq" id="XP_007319701.1">
    <property type="nucleotide sequence ID" value="XM_007319639.1"/>
</dbReference>
<dbReference type="EMBL" id="GL945435">
    <property type="protein sequence ID" value="EGO23939.1"/>
    <property type="molecule type" value="Genomic_DNA"/>
</dbReference>
<dbReference type="PANTHER" id="PTHR23325">
    <property type="entry name" value="SERUM RESPONSE FACTOR-BINDING"/>
    <property type="match status" value="1"/>
</dbReference>
<reference evidence="4" key="1">
    <citation type="submission" date="2011-04" db="EMBL/GenBank/DDBJ databases">
        <title>Evolution of plant cell wall degrading machinery underlies the functional diversity of forest fungi.</title>
        <authorList>
            <consortium name="US DOE Joint Genome Institute (JGI-PGF)"/>
            <person name="Eastwood D.C."/>
            <person name="Floudas D."/>
            <person name="Binder M."/>
            <person name="Majcherczyk A."/>
            <person name="Schneider P."/>
            <person name="Aerts A."/>
            <person name="Asiegbu F.O."/>
            <person name="Baker S.E."/>
            <person name="Barry K."/>
            <person name="Bendiksby M."/>
            <person name="Blumentritt M."/>
            <person name="Coutinho P.M."/>
            <person name="Cullen D."/>
            <person name="Cullen D."/>
            <person name="Gathman A."/>
            <person name="Goodell B."/>
            <person name="Henrissat B."/>
            <person name="Ihrmark K."/>
            <person name="Kauserud H."/>
            <person name="Kohler A."/>
            <person name="LaButti K."/>
            <person name="Lapidus A."/>
            <person name="Lavin J.L."/>
            <person name="Lee Y.-H."/>
            <person name="Lindquist E."/>
            <person name="Lilly W."/>
            <person name="Lucas S."/>
            <person name="Morin E."/>
            <person name="Murat C."/>
            <person name="Oguiza J.A."/>
            <person name="Park J."/>
            <person name="Pisabarro A.G."/>
            <person name="Riley R."/>
            <person name="Rosling A."/>
            <person name="Salamov A."/>
            <person name="Schmidt O."/>
            <person name="Schmutz J."/>
            <person name="Skrede I."/>
            <person name="Stenlid J."/>
            <person name="Wiebenga A."/>
            <person name="Xie X."/>
            <person name="Kues U."/>
            <person name="Hibbett D.S."/>
            <person name="Hoffmeister D."/>
            <person name="Hogberg N."/>
            <person name="Martin F."/>
            <person name="Grigoriev I.V."/>
            <person name="Watkinson S.C."/>
        </authorList>
    </citation>
    <scope>NUCLEOTIDE SEQUENCE</scope>
    <source>
        <strain evidence="4">S7.9</strain>
    </source>
</reference>
<feature type="domain" description="Bud22" evidence="3">
    <location>
        <begin position="3"/>
        <end position="430"/>
    </location>
</feature>
<dbReference type="HOGENOM" id="CLU_029647_1_0_1"/>
<evidence type="ECO:0000259" key="3">
    <source>
        <dbReference type="Pfam" id="PF09073"/>
    </source>
</evidence>
<dbReference type="Proteomes" id="UP000008064">
    <property type="component" value="Unassembled WGS sequence"/>
</dbReference>
<organism>
    <name type="scientific">Serpula lacrymans var. lacrymans (strain S7.9)</name>
    <name type="common">Dry rot fungus</name>
    <dbReference type="NCBI Taxonomy" id="578457"/>
    <lineage>
        <taxon>Eukaryota</taxon>
        <taxon>Fungi</taxon>
        <taxon>Dikarya</taxon>
        <taxon>Basidiomycota</taxon>
        <taxon>Agaricomycotina</taxon>
        <taxon>Agaricomycetes</taxon>
        <taxon>Agaricomycetidae</taxon>
        <taxon>Boletales</taxon>
        <taxon>Coniophorineae</taxon>
        <taxon>Serpulaceae</taxon>
        <taxon>Serpula</taxon>
    </lineage>
</organism>
<feature type="compositionally biased region" description="Basic and acidic residues" evidence="2">
    <location>
        <begin position="345"/>
        <end position="354"/>
    </location>
</feature>
<accession>F8NZB9</accession>
<dbReference type="KEGG" id="sla:SERLADRAFT_416221"/>
<proteinExistence type="predicted"/>
<dbReference type="GeneID" id="18813459"/>
<dbReference type="GO" id="GO:0030490">
    <property type="term" value="P:maturation of SSU-rRNA"/>
    <property type="evidence" value="ECO:0007669"/>
    <property type="project" value="TreeGrafter"/>
</dbReference>
<dbReference type="InterPro" id="IPR037393">
    <property type="entry name" value="Bud22/SRFB1"/>
</dbReference>
<evidence type="ECO:0000256" key="2">
    <source>
        <dbReference type="SAM" id="MobiDB-lite"/>
    </source>
</evidence>
<dbReference type="OrthoDB" id="3364872at2759"/>
<dbReference type="AlphaFoldDB" id="F8NZB9"/>
<dbReference type="GO" id="GO:0030686">
    <property type="term" value="C:90S preribosome"/>
    <property type="evidence" value="ECO:0007669"/>
    <property type="project" value="TreeGrafter"/>
</dbReference>
<name>F8NZB9_SERL9</name>
<feature type="compositionally biased region" description="Basic and acidic residues" evidence="2">
    <location>
        <begin position="320"/>
        <end position="336"/>
    </location>
</feature>
<dbReference type="GO" id="GO:0005634">
    <property type="term" value="C:nucleus"/>
    <property type="evidence" value="ECO:0007669"/>
    <property type="project" value="TreeGrafter"/>
</dbReference>
<feature type="compositionally biased region" description="Basic and acidic residues" evidence="2">
    <location>
        <begin position="285"/>
        <end position="294"/>
    </location>
</feature>
<gene>
    <name evidence="4" type="ORF">SERLADRAFT_416221</name>
</gene>
<feature type="region of interest" description="Disordered" evidence="2">
    <location>
        <begin position="143"/>
        <end position="432"/>
    </location>
</feature>
<dbReference type="Pfam" id="PF09073">
    <property type="entry name" value="BUD22"/>
    <property type="match status" value="1"/>
</dbReference>
<sequence length="432" mass="47293">MRHHDVREVRKAAKKAKTFETQKLLKKLKDLRRKAEKPNEITDAEAQLDAIKHITLDVIADTALRTKMNKDHILSTNEDLQHALSMELLPSPIASAAAGSHLAKVQSRLLSSKVLASEISIVIGGIKATINPAFAAAQDAASEGESDADVPAVPRKTKRVSADKSTHGHSMSVPEKNEEDGGNAEEDENILDDGWESGTISGGDQASEDEWESGSVDDVHHGTKEDGDYSSGSEGNLAAPSSPPLPNESKPHQGKAKTVGSQSTFLPSLAVGFARGDSDSDWSESEAKDADGIKKNRRGQRARRAIWEKKFGKNANHVKRYQDDPSRRERPTERRRGSQPLGQRNSDRPRKRDTSNQQHQQPPDAGWNRREPSNSHTKSIVGTRSTIVSSAGSSQRNDRHDERPLHPSWEAKKKQKTAGIVPSQGKKIVFSS</sequence>
<feature type="compositionally biased region" description="Basic and acidic residues" evidence="2">
    <location>
        <begin position="396"/>
        <end position="412"/>
    </location>
</feature>
<feature type="compositionally biased region" description="Basic and acidic residues" evidence="2">
    <location>
        <begin position="217"/>
        <end position="227"/>
    </location>
</feature>
<dbReference type="InterPro" id="IPR015158">
    <property type="entry name" value="Bud22_dom"/>
</dbReference>
<evidence type="ECO:0000256" key="1">
    <source>
        <dbReference type="ARBA" id="ARBA00023054"/>
    </source>
</evidence>
<feature type="compositionally biased region" description="Polar residues" evidence="2">
    <location>
        <begin position="374"/>
        <end position="395"/>
    </location>
</feature>
<feature type="compositionally biased region" description="Basic residues" evidence="2">
    <location>
        <begin position="295"/>
        <end position="304"/>
    </location>
</feature>